<reference evidence="9 10" key="1">
    <citation type="submission" date="2018-05" db="EMBL/GenBank/DDBJ databases">
        <title>Micromonospora from Atacama Desert.</title>
        <authorList>
            <person name="Carro L."/>
            <person name="Goodfellow M."/>
            <person name="Klenk H.-P."/>
        </authorList>
    </citation>
    <scope>NUCLEOTIDE SEQUENCE [LARGE SCALE GENOMIC DNA]</scope>
    <source>
        <strain evidence="9 10">LB39</strain>
    </source>
</reference>
<dbReference type="Pfam" id="PF03176">
    <property type="entry name" value="MMPL"/>
    <property type="match status" value="2"/>
</dbReference>
<keyword evidence="10" id="KW-1185">Reference proteome</keyword>
<evidence type="ECO:0000256" key="6">
    <source>
        <dbReference type="SAM" id="MobiDB-lite"/>
    </source>
</evidence>
<keyword evidence="3 7" id="KW-0812">Transmembrane</keyword>
<dbReference type="InterPro" id="IPR004869">
    <property type="entry name" value="MMPL_dom"/>
</dbReference>
<dbReference type="SUPFAM" id="SSF82866">
    <property type="entry name" value="Multidrug efflux transporter AcrB transmembrane domain"/>
    <property type="match status" value="2"/>
</dbReference>
<feature type="transmembrane region" description="Helical" evidence="7">
    <location>
        <begin position="259"/>
        <end position="277"/>
    </location>
</feature>
<comment type="subcellular location">
    <subcellularLocation>
        <location evidence="1">Cell membrane</location>
        <topology evidence="1">Multi-pass membrane protein</topology>
    </subcellularLocation>
</comment>
<keyword evidence="2" id="KW-1003">Cell membrane</keyword>
<feature type="region of interest" description="Disordered" evidence="6">
    <location>
        <begin position="1"/>
        <end position="21"/>
    </location>
</feature>
<feature type="transmembrane region" description="Helical" evidence="7">
    <location>
        <begin position="394"/>
        <end position="413"/>
    </location>
</feature>
<evidence type="ECO:0000259" key="8">
    <source>
        <dbReference type="PROSITE" id="PS50156"/>
    </source>
</evidence>
<evidence type="ECO:0000256" key="1">
    <source>
        <dbReference type="ARBA" id="ARBA00004651"/>
    </source>
</evidence>
<evidence type="ECO:0000313" key="9">
    <source>
        <dbReference type="EMBL" id="RQX06378.1"/>
    </source>
</evidence>
<name>A0A3N9WZY9_9ACTN</name>
<feature type="domain" description="SSD" evidence="8">
    <location>
        <begin position="215"/>
        <end position="355"/>
    </location>
</feature>
<dbReference type="PANTHER" id="PTHR33406">
    <property type="entry name" value="MEMBRANE PROTEIN MJ1562-RELATED"/>
    <property type="match status" value="1"/>
</dbReference>
<comment type="caution">
    <text evidence="9">The sequence shown here is derived from an EMBL/GenBank/DDBJ whole genome shotgun (WGS) entry which is preliminary data.</text>
</comment>
<keyword evidence="4 7" id="KW-1133">Transmembrane helix</keyword>
<evidence type="ECO:0000313" key="10">
    <source>
        <dbReference type="Proteomes" id="UP000282312"/>
    </source>
</evidence>
<dbReference type="EMBL" id="QGSZ01000137">
    <property type="protein sequence ID" value="RQX06378.1"/>
    <property type="molecule type" value="Genomic_DNA"/>
</dbReference>
<dbReference type="RefSeq" id="WP_124771334.1">
    <property type="nucleotide sequence ID" value="NZ_QGSZ01000137.1"/>
</dbReference>
<evidence type="ECO:0000256" key="2">
    <source>
        <dbReference type="ARBA" id="ARBA00022475"/>
    </source>
</evidence>
<dbReference type="InterPro" id="IPR050545">
    <property type="entry name" value="Mycobact_MmpL"/>
</dbReference>
<dbReference type="Proteomes" id="UP000282312">
    <property type="component" value="Unassembled WGS sequence"/>
</dbReference>
<feature type="transmembrane region" description="Helical" evidence="7">
    <location>
        <begin position="298"/>
        <end position="321"/>
    </location>
</feature>
<organism evidence="9 10">
    <name type="scientific">Micromonospora inaquosa</name>
    <dbReference type="NCBI Taxonomy" id="2203716"/>
    <lineage>
        <taxon>Bacteria</taxon>
        <taxon>Bacillati</taxon>
        <taxon>Actinomycetota</taxon>
        <taxon>Actinomycetes</taxon>
        <taxon>Micromonosporales</taxon>
        <taxon>Micromonosporaceae</taxon>
        <taxon>Micromonospora</taxon>
    </lineage>
</organism>
<feature type="transmembrane region" description="Helical" evidence="7">
    <location>
        <begin position="699"/>
        <end position="722"/>
    </location>
</feature>
<feature type="transmembrane region" description="Helical" evidence="7">
    <location>
        <begin position="554"/>
        <end position="573"/>
    </location>
</feature>
<keyword evidence="5 7" id="KW-0472">Membrane</keyword>
<dbReference type="GO" id="GO:0005886">
    <property type="term" value="C:plasma membrane"/>
    <property type="evidence" value="ECO:0007669"/>
    <property type="project" value="UniProtKB-SubCell"/>
</dbReference>
<evidence type="ECO:0000256" key="5">
    <source>
        <dbReference type="ARBA" id="ARBA00023136"/>
    </source>
</evidence>
<gene>
    <name evidence="9" type="ORF">DLJ59_05055</name>
</gene>
<proteinExistence type="predicted"/>
<dbReference type="OrthoDB" id="7051771at2"/>
<feature type="transmembrane region" description="Helical" evidence="7">
    <location>
        <begin position="333"/>
        <end position="356"/>
    </location>
</feature>
<sequence>MGVKEINQPLPRPPGLVGEGNPAVPRGLAERLAMWSARRRVLVLVLWLLLTLTAYASSFLVPGTAIQDADYLDGESAVAERAVDTAEFDEGAMETVLIQSRSGTLDRSTGTAVAEELKRAYGGVGVLTVRGPNFSTDNRSAMLSVELDRGRGEDRKEPIEVVEPMLDATASVQKAHGDLRIEQIGAGSIRKDFSIQDAKDFRRAELISIPITLVILLIAFGALAAAGIPLLLGLTAVGAALGISGLVSALVPISPFQSSLVMLLGLAVGVDYSLFYVRRQREERAAGRSLHEALLRTAATSGRAIIVSGVAVAIAAAGMYFTNSALFDSLATGTILVVLMAVLGSLTVVPAMLALLGDKVNSPRIPLLWRRSQAASESRIWNTILRPVLKSPSLTVLLGLVLIGLMTAPVAGMKLQMPTDDQLPKSYPIVQTRDRLVAAFPGEGSSHTVVVEADPASAEQVRTAMADLMARAGATGQFSAVDDPRITTSVDGRTTRMFVPFPQRVDSPEAEQTLQLLRTELAPAALGGIPGATWAVGGSTAFSSDVSSALRERLPLIAGFVLLLSLIVMLLAFRSIIIAAVTTVLNILSVAASFGILTLVFQNTWAEDLLGFDSSGFVVAWIPVILFVVLIGLSMDYNVFILSRIREPLHRGADLRDSVRHGIASSAGVVTSAAMVMVAVFAVFATLSTLEMKQLGVGLAIAILVDITIIRALLLPGILMMLGKAPWKEHKALRRVPSVAHE</sequence>
<feature type="transmembrane region" description="Helical" evidence="7">
    <location>
        <begin position="663"/>
        <end position="687"/>
    </location>
</feature>
<dbReference type="PROSITE" id="PS50156">
    <property type="entry name" value="SSD"/>
    <property type="match status" value="1"/>
</dbReference>
<evidence type="ECO:0000256" key="4">
    <source>
        <dbReference type="ARBA" id="ARBA00022989"/>
    </source>
</evidence>
<feature type="transmembrane region" description="Helical" evidence="7">
    <location>
        <begin position="231"/>
        <end position="253"/>
    </location>
</feature>
<feature type="transmembrane region" description="Helical" evidence="7">
    <location>
        <begin position="41"/>
        <end position="61"/>
    </location>
</feature>
<evidence type="ECO:0000256" key="3">
    <source>
        <dbReference type="ARBA" id="ARBA00022692"/>
    </source>
</evidence>
<dbReference type="PANTHER" id="PTHR33406:SF13">
    <property type="entry name" value="MEMBRANE PROTEIN YDFJ"/>
    <property type="match status" value="1"/>
</dbReference>
<feature type="transmembrane region" description="Helical" evidence="7">
    <location>
        <begin position="206"/>
        <end position="224"/>
    </location>
</feature>
<dbReference type="InterPro" id="IPR000731">
    <property type="entry name" value="SSD"/>
</dbReference>
<feature type="transmembrane region" description="Helical" evidence="7">
    <location>
        <begin position="580"/>
        <end position="601"/>
    </location>
</feature>
<protein>
    <submittedName>
        <fullName evidence="9">RND transporter</fullName>
    </submittedName>
</protein>
<evidence type="ECO:0000256" key="7">
    <source>
        <dbReference type="SAM" id="Phobius"/>
    </source>
</evidence>
<dbReference type="AlphaFoldDB" id="A0A3N9WZY9"/>
<dbReference type="Gene3D" id="1.20.1640.10">
    <property type="entry name" value="Multidrug efflux transporter AcrB transmembrane domain"/>
    <property type="match status" value="2"/>
</dbReference>
<feature type="transmembrane region" description="Helical" evidence="7">
    <location>
        <begin position="621"/>
        <end position="642"/>
    </location>
</feature>
<accession>A0A3N9WZY9</accession>